<keyword evidence="3 6" id="KW-0812">Transmembrane</keyword>
<name>A0ABU3XJZ8_9BACI</name>
<keyword evidence="8" id="KW-1185">Reference proteome</keyword>
<dbReference type="InterPro" id="IPR018385">
    <property type="entry name" value="C4_dicarb_anaerob_car-like"/>
</dbReference>
<dbReference type="EMBL" id="JAWJBA010000976">
    <property type="protein sequence ID" value="MDV2687618.1"/>
    <property type="molecule type" value="Genomic_DNA"/>
</dbReference>
<evidence type="ECO:0000313" key="8">
    <source>
        <dbReference type="Proteomes" id="UP001287282"/>
    </source>
</evidence>
<evidence type="ECO:0000256" key="3">
    <source>
        <dbReference type="ARBA" id="ARBA00022692"/>
    </source>
</evidence>
<comment type="subcellular location">
    <subcellularLocation>
        <location evidence="1">Cell membrane</location>
        <topology evidence="1">Multi-pass membrane protein</topology>
    </subcellularLocation>
</comment>
<protein>
    <submittedName>
        <fullName evidence="7">YfcC family protein</fullName>
    </submittedName>
</protein>
<feature type="non-terminal residue" evidence="7">
    <location>
        <position position="79"/>
    </location>
</feature>
<evidence type="ECO:0000256" key="5">
    <source>
        <dbReference type="ARBA" id="ARBA00023136"/>
    </source>
</evidence>
<feature type="non-terminal residue" evidence="7">
    <location>
        <position position="1"/>
    </location>
</feature>
<gene>
    <name evidence="7" type="ORF">RYX56_25040</name>
</gene>
<keyword evidence="2" id="KW-1003">Cell membrane</keyword>
<evidence type="ECO:0000256" key="1">
    <source>
        <dbReference type="ARBA" id="ARBA00004651"/>
    </source>
</evidence>
<dbReference type="Proteomes" id="UP001287282">
    <property type="component" value="Unassembled WGS sequence"/>
</dbReference>
<evidence type="ECO:0000256" key="4">
    <source>
        <dbReference type="ARBA" id="ARBA00022989"/>
    </source>
</evidence>
<reference evidence="7 8" key="1">
    <citation type="submission" date="2023-10" db="EMBL/GenBank/DDBJ databases">
        <title>Screening of Alkalihalobacillus lindianensis BZ-TG-R113 and Its Alleviation of Salt Stress on Rapeseed Growth.</title>
        <authorList>
            <person name="Zhao B."/>
            <person name="Guo T."/>
        </authorList>
    </citation>
    <scope>NUCLEOTIDE SEQUENCE [LARGE SCALE GENOMIC DNA]</scope>
    <source>
        <strain evidence="7 8">BZ-TG-R113</strain>
    </source>
</reference>
<accession>A0ABU3XJZ8</accession>
<evidence type="ECO:0000256" key="6">
    <source>
        <dbReference type="SAM" id="Phobius"/>
    </source>
</evidence>
<keyword evidence="4 6" id="KW-1133">Transmembrane helix</keyword>
<sequence length="79" mass="8829">IGDGLGLRIIILIVTLIVGILFVMRYAKKVKANPSTSLIADMKEENEKQFLSQNTEDLEFTGRRKAVLSVFGITFVIMI</sequence>
<feature type="transmembrane region" description="Helical" evidence="6">
    <location>
        <begin position="6"/>
        <end position="27"/>
    </location>
</feature>
<dbReference type="Pfam" id="PF03606">
    <property type="entry name" value="DcuC"/>
    <property type="match status" value="1"/>
</dbReference>
<evidence type="ECO:0000313" key="7">
    <source>
        <dbReference type="EMBL" id="MDV2687618.1"/>
    </source>
</evidence>
<organism evidence="7 8">
    <name type="scientific">Alkalihalophilus lindianensis</name>
    <dbReference type="NCBI Taxonomy" id="1630542"/>
    <lineage>
        <taxon>Bacteria</taxon>
        <taxon>Bacillati</taxon>
        <taxon>Bacillota</taxon>
        <taxon>Bacilli</taxon>
        <taxon>Bacillales</taxon>
        <taxon>Bacillaceae</taxon>
        <taxon>Alkalihalophilus</taxon>
    </lineage>
</organism>
<proteinExistence type="predicted"/>
<keyword evidence="5 6" id="KW-0472">Membrane</keyword>
<comment type="caution">
    <text evidence="7">The sequence shown here is derived from an EMBL/GenBank/DDBJ whole genome shotgun (WGS) entry which is preliminary data.</text>
</comment>
<evidence type="ECO:0000256" key="2">
    <source>
        <dbReference type="ARBA" id="ARBA00022475"/>
    </source>
</evidence>